<protein>
    <submittedName>
        <fullName evidence="2">Uncharacterized protein</fullName>
    </submittedName>
</protein>
<name>A0A8J5XPS9_DIALT</name>
<evidence type="ECO:0000256" key="1">
    <source>
        <dbReference type="SAM" id="MobiDB-lite"/>
    </source>
</evidence>
<keyword evidence="3" id="KW-1185">Reference proteome</keyword>
<dbReference type="Proteomes" id="UP000751190">
    <property type="component" value="Unassembled WGS sequence"/>
</dbReference>
<accession>A0A8J5XPS9</accession>
<feature type="region of interest" description="Disordered" evidence="1">
    <location>
        <begin position="1"/>
        <end position="21"/>
    </location>
</feature>
<reference evidence="2" key="1">
    <citation type="submission" date="2021-05" db="EMBL/GenBank/DDBJ databases">
        <title>The genome of the haptophyte Pavlova lutheri (Diacronema luteri, Pavlovales) - a model for lipid biosynthesis in eukaryotic algae.</title>
        <authorList>
            <person name="Hulatt C.J."/>
            <person name="Posewitz M.C."/>
        </authorList>
    </citation>
    <scope>NUCLEOTIDE SEQUENCE</scope>
    <source>
        <strain evidence="2">NIVA-4/92</strain>
    </source>
</reference>
<dbReference type="EMBL" id="JAGTXO010000009">
    <property type="protein sequence ID" value="KAG8466007.1"/>
    <property type="molecule type" value="Genomic_DNA"/>
</dbReference>
<comment type="caution">
    <text evidence="2">The sequence shown here is derived from an EMBL/GenBank/DDBJ whole genome shotgun (WGS) entry which is preliminary data.</text>
</comment>
<sequence>MSGVGHAGDPRADDDDVAEIPGQLDTRRTLWCRLTHDERTYAASGDDGTPAPRARPDRDEVKRRFNAIRPRQFNTVSRMGRAAFAELCGALEALRSQ</sequence>
<organism evidence="2 3">
    <name type="scientific">Diacronema lutheri</name>
    <name type="common">Unicellular marine alga</name>
    <name type="synonym">Monochrysis lutheri</name>
    <dbReference type="NCBI Taxonomy" id="2081491"/>
    <lineage>
        <taxon>Eukaryota</taxon>
        <taxon>Haptista</taxon>
        <taxon>Haptophyta</taxon>
        <taxon>Pavlovophyceae</taxon>
        <taxon>Pavlovales</taxon>
        <taxon>Pavlovaceae</taxon>
        <taxon>Diacronema</taxon>
    </lineage>
</organism>
<evidence type="ECO:0000313" key="2">
    <source>
        <dbReference type="EMBL" id="KAG8466007.1"/>
    </source>
</evidence>
<dbReference type="AlphaFoldDB" id="A0A8J5XPS9"/>
<evidence type="ECO:0000313" key="3">
    <source>
        <dbReference type="Proteomes" id="UP000751190"/>
    </source>
</evidence>
<proteinExistence type="predicted"/>
<gene>
    <name evidence="2" type="ORF">KFE25_005577</name>
</gene>